<feature type="domain" description="Transglutaminase-like" evidence="2">
    <location>
        <begin position="392"/>
        <end position="462"/>
    </location>
</feature>
<keyword evidence="4" id="KW-1185">Reference proteome</keyword>
<dbReference type="Pfam" id="PF11992">
    <property type="entry name" value="TgpA_N"/>
    <property type="match status" value="1"/>
</dbReference>
<comment type="caution">
    <text evidence="3">The sequence shown here is derived from an EMBL/GenBank/DDBJ whole genome shotgun (WGS) entry which is preliminary data.</text>
</comment>
<dbReference type="InterPro" id="IPR002931">
    <property type="entry name" value="Transglutaminase-like"/>
</dbReference>
<sequence length="649" mass="73652">MLKQKRLMVVWLGLQLAFLLLLQEAFTLWVSLIFAALLLTRFATLVYANTSLSLKAVNVIGACVAVALLFNLKQAGVLNFMLQILLLAAVLRLLALRQLFEARQLVWVHYFLIGCCFILHQNMLVALVIITALFANMYSHYLLFAPAGSNLKPANIARATLIILPLWLAMFLLFPRLPPFWQIPTAKVASTGLSDTLDPGSIEQLVQDDSLAFRVEFENGVPERQLLYWRARLYEDFDGRRWQENPLRSGSNYRNVHQGATPAEATLDYRIIAEASQQRSLFALANPWQSSANVNIAPSGLVLATKPVSQRTSYQLSSQLQPVAVLSEQEQQLNLRLPAGNEQTLAFGRQLKAQHPQVPALIDAIASHFRQQPYFYSLTPPLLGANSVDQFLFDSRTGFCSHYASATALLLRAAGIPARVVGGYQGGDWHPEQGYLAVRQREAHAWVEYADQGRWQQFDPTAAVAPQRILSSLDDALSAEQRQLLTSPWQRNALLNNLRQQLMHLDYYWSVWVLGFNDDNQRDLWQQVRQNLQRFAYGLAFITVLALLVVALLWWRRRERPTQPQAYRLLSKTLSAMLRHKPAHQPLSAFLRMLAEQQQNEQRQLLLALITSYELALFNDDAAALSALKQQLKQHRNTLRRLHFSAQNT</sequence>
<feature type="transmembrane region" description="Helical" evidence="1">
    <location>
        <begin position="107"/>
        <end position="135"/>
    </location>
</feature>
<dbReference type="InterPro" id="IPR038765">
    <property type="entry name" value="Papain-like_cys_pep_sf"/>
</dbReference>
<evidence type="ECO:0000256" key="1">
    <source>
        <dbReference type="SAM" id="Phobius"/>
    </source>
</evidence>
<dbReference type="RefSeq" id="WP_008221422.1">
    <property type="nucleotide sequence ID" value="NZ_BAFK01000010.1"/>
</dbReference>
<dbReference type="PANTHER" id="PTHR42736">
    <property type="entry name" value="PROTEIN-GLUTAMINE GAMMA-GLUTAMYLTRANSFERASE"/>
    <property type="match status" value="1"/>
</dbReference>
<evidence type="ECO:0000313" key="3">
    <source>
        <dbReference type="EMBL" id="GAB59113.1"/>
    </source>
</evidence>
<gene>
    <name evidence="3" type="ORF">RNAN_2103</name>
</gene>
<dbReference type="AlphaFoldDB" id="I1DYI5"/>
<dbReference type="OrthoDB" id="9804872at2"/>
<keyword evidence="1" id="KW-1133">Transmembrane helix</keyword>
<feature type="transmembrane region" description="Helical" evidence="1">
    <location>
        <begin position="156"/>
        <end position="174"/>
    </location>
</feature>
<dbReference type="InterPro" id="IPR021878">
    <property type="entry name" value="TgpA_N"/>
</dbReference>
<dbReference type="Gene3D" id="3.10.620.30">
    <property type="match status" value="1"/>
</dbReference>
<dbReference type="EMBL" id="BAFK01000010">
    <property type="protein sequence ID" value="GAB59113.1"/>
    <property type="molecule type" value="Genomic_DNA"/>
</dbReference>
<name>I1DYI5_9GAMM</name>
<proteinExistence type="predicted"/>
<keyword evidence="1" id="KW-0812">Transmembrane</keyword>
<keyword evidence="1" id="KW-0472">Membrane</keyword>
<evidence type="ECO:0000259" key="2">
    <source>
        <dbReference type="SMART" id="SM00460"/>
    </source>
</evidence>
<feature type="transmembrane region" description="Helical" evidence="1">
    <location>
        <begin position="535"/>
        <end position="555"/>
    </location>
</feature>
<dbReference type="Pfam" id="PF01841">
    <property type="entry name" value="Transglut_core"/>
    <property type="match status" value="1"/>
</dbReference>
<dbReference type="SUPFAM" id="SSF54001">
    <property type="entry name" value="Cysteine proteinases"/>
    <property type="match status" value="1"/>
</dbReference>
<evidence type="ECO:0000313" key="4">
    <source>
        <dbReference type="Proteomes" id="UP000004374"/>
    </source>
</evidence>
<dbReference type="InterPro" id="IPR052901">
    <property type="entry name" value="Bact_TGase-like"/>
</dbReference>
<dbReference type="PANTHER" id="PTHR42736:SF1">
    <property type="entry name" value="PROTEIN-GLUTAMINE GAMMA-GLUTAMYLTRANSFERASE"/>
    <property type="match status" value="1"/>
</dbReference>
<feature type="transmembrane region" description="Helical" evidence="1">
    <location>
        <begin position="51"/>
        <end position="70"/>
    </location>
</feature>
<organism evidence="3 4">
    <name type="scientific">Rheinheimera nanhaiensis E407-8</name>
    <dbReference type="NCBI Taxonomy" id="562729"/>
    <lineage>
        <taxon>Bacteria</taxon>
        <taxon>Pseudomonadati</taxon>
        <taxon>Pseudomonadota</taxon>
        <taxon>Gammaproteobacteria</taxon>
        <taxon>Chromatiales</taxon>
        <taxon>Chromatiaceae</taxon>
        <taxon>Rheinheimera</taxon>
    </lineage>
</organism>
<feature type="transmembrane region" description="Helical" evidence="1">
    <location>
        <begin position="77"/>
        <end position="95"/>
    </location>
</feature>
<accession>I1DYI5</accession>
<dbReference type="STRING" id="562729.RNAN_2103"/>
<reference evidence="3 4" key="1">
    <citation type="journal article" date="2012" name="J. Bacteriol.">
        <title>Genome Sequence of the Protease-Producing Bacterium Rheinheimera nanhaiensis E407-8T, Isolated from Deep-Sea Sediment of the South China Sea.</title>
        <authorList>
            <person name="Zhang X.-Y."/>
            <person name="Zhang Y.-J."/>
            <person name="Qin Q.-L."/>
            <person name="Xie B.-B."/>
            <person name="Chen X.-L."/>
            <person name="Zhou B.-C."/>
            <person name="Zhang Y.-Z."/>
        </authorList>
    </citation>
    <scope>NUCLEOTIDE SEQUENCE [LARGE SCALE GENOMIC DNA]</scope>
    <source>
        <strain evidence="3 4">E407-8</strain>
    </source>
</reference>
<dbReference type="SMART" id="SM00460">
    <property type="entry name" value="TGc"/>
    <property type="match status" value="1"/>
</dbReference>
<dbReference type="Proteomes" id="UP000004374">
    <property type="component" value="Unassembled WGS sequence"/>
</dbReference>
<protein>
    <submittedName>
        <fullName evidence="3">Transglutaminase domain-containing protein</fullName>
    </submittedName>
</protein>